<protein>
    <submittedName>
        <fullName evidence="2">Uncharacterized protein</fullName>
    </submittedName>
</protein>
<dbReference type="AlphaFoldDB" id="A0A8T2TE72"/>
<name>A0A8T2TE72_CERRI</name>
<proteinExistence type="predicted"/>
<reference evidence="2" key="1">
    <citation type="submission" date="2021-08" db="EMBL/GenBank/DDBJ databases">
        <title>WGS assembly of Ceratopteris richardii.</title>
        <authorList>
            <person name="Marchant D.B."/>
            <person name="Chen G."/>
            <person name="Jenkins J."/>
            <person name="Shu S."/>
            <person name="Leebens-Mack J."/>
            <person name="Grimwood J."/>
            <person name="Schmutz J."/>
            <person name="Soltis P."/>
            <person name="Soltis D."/>
            <person name="Chen Z.-H."/>
        </authorList>
    </citation>
    <scope>NUCLEOTIDE SEQUENCE</scope>
    <source>
        <strain evidence="2">Whitten #5841</strain>
        <tissue evidence="2">Leaf</tissue>
    </source>
</reference>
<sequence length="279" mass="31676">MAYCVSQLLTPRVARAELLSTRLAFALPHRIRTGGSFASRYSVEGHERNALSLNIEMRDEARRVLVRAFQGEDNLSKKWEEEIKRRELAASDGGDGGDGGSRGSGLGGGGGGGDGMDQDSGGQNEPWDWEEAGQTFMATFVLFVLYFSITHGPDQVFDIFKVFFIYIWQGFRLRVIPEEYLRGDANPREDEEREGELLEEGDSGKDLQRSGQWETNESYEDHVPEREESMEDTDLTSFSDYSEKDREEHIALLEAQSRERVMKMIPHRKMEGMEELDES</sequence>
<feature type="compositionally biased region" description="Gly residues" evidence="1">
    <location>
        <begin position="93"/>
        <end position="115"/>
    </location>
</feature>
<evidence type="ECO:0000313" key="3">
    <source>
        <dbReference type="Proteomes" id="UP000825935"/>
    </source>
</evidence>
<evidence type="ECO:0000256" key="1">
    <source>
        <dbReference type="SAM" id="MobiDB-lite"/>
    </source>
</evidence>
<dbReference type="Proteomes" id="UP000825935">
    <property type="component" value="Chromosome 13"/>
</dbReference>
<dbReference type="EMBL" id="CM035418">
    <property type="protein sequence ID" value="KAH7420850.1"/>
    <property type="molecule type" value="Genomic_DNA"/>
</dbReference>
<dbReference type="OrthoDB" id="1978098at2759"/>
<feature type="region of interest" description="Disordered" evidence="1">
    <location>
        <begin position="87"/>
        <end position="128"/>
    </location>
</feature>
<feature type="compositionally biased region" description="Acidic residues" evidence="1">
    <location>
        <begin position="191"/>
        <end position="201"/>
    </location>
</feature>
<comment type="caution">
    <text evidence="2">The sequence shown here is derived from an EMBL/GenBank/DDBJ whole genome shotgun (WGS) entry which is preliminary data.</text>
</comment>
<feature type="region of interest" description="Disordered" evidence="1">
    <location>
        <begin position="186"/>
        <end position="243"/>
    </location>
</feature>
<accession>A0A8T2TE72</accession>
<organism evidence="2 3">
    <name type="scientific">Ceratopteris richardii</name>
    <name type="common">Triangle waterfern</name>
    <dbReference type="NCBI Taxonomy" id="49495"/>
    <lineage>
        <taxon>Eukaryota</taxon>
        <taxon>Viridiplantae</taxon>
        <taxon>Streptophyta</taxon>
        <taxon>Embryophyta</taxon>
        <taxon>Tracheophyta</taxon>
        <taxon>Polypodiopsida</taxon>
        <taxon>Polypodiidae</taxon>
        <taxon>Polypodiales</taxon>
        <taxon>Pteridineae</taxon>
        <taxon>Pteridaceae</taxon>
        <taxon>Parkerioideae</taxon>
        <taxon>Ceratopteris</taxon>
    </lineage>
</organism>
<keyword evidence="3" id="KW-1185">Reference proteome</keyword>
<evidence type="ECO:0000313" key="2">
    <source>
        <dbReference type="EMBL" id="KAH7420850.1"/>
    </source>
</evidence>
<gene>
    <name evidence="2" type="ORF">KP509_13G025600</name>
</gene>